<dbReference type="GO" id="GO:0016020">
    <property type="term" value="C:membrane"/>
    <property type="evidence" value="ECO:0007669"/>
    <property type="project" value="UniProtKB-SubCell"/>
</dbReference>
<comment type="subcellular location">
    <subcellularLocation>
        <location evidence="1">Membrane</location>
    </subcellularLocation>
</comment>
<dbReference type="PANTHER" id="PTHR32089">
    <property type="entry name" value="METHYL-ACCEPTING CHEMOTAXIS PROTEIN MCPB"/>
    <property type="match status" value="1"/>
</dbReference>
<gene>
    <name evidence="8" type="ORF">EA26_08015</name>
</gene>
<dbReference type="InterPro" id="IPR004089">
    <property type="entry name" value="MCPsignal_dom"/>
</dbReference>
<feature type="transmembrane region" description="Helical" evidence="5">
    <location>
        <begin position="323"/>
        <end position="349"/>
    </location>
</feature>
<dbReference type="PROSITE" id="PS50885">
    <property type="entry name" value="HAMP"/>
    <property type="match status" value="1"/>
</dbReference>
<dbReference type="InterPro" id="IPR004090">
    <property type="entry name" value="Chemotax_Me-accpt_rcpt"/>
</dbReference>
<evidence type="ECO:0000256" key="1">
    <source>
        <dbReference type="ARBA" id="ARBA00004370"/>
    </source>
</evidence>
<dbReference type="InterPro" id="IPR003660">
    <property type="entry name" value="HAMP_dom"/>
</dbReference>
<dbReference type="SMART" id="SM00283">
    <property type="entry name" value="MA"/>
    <property type="match status" value="1"/>
</dbReference>
<comment type="caution">
    <text evidence="8">The sequence shown here is derived from an EMBL/GenBank/DDBJ whole genome shotgun (WGS) entry which is preliminary data.</text>
</comment>
<sequence length="678" mass="74578">MNSPKTKRASLSLIQAISVLFLSIILLVFALSISSYNGVQKIGTQFSTLSTQALPLAMNNAKLTQNILEQIKLLNYGSSLKDPDELQATRSKITQLTSETSQYIERVMAITGAFEQVISTRQQQQLQSNVDAIAQITSDILARQAQAIENQQKIDQAISSFRYGLSSIGPEMNRISSFLSVDNPESTDAANRFSAGASSMESTFLMLMMQSDPEKAESEYREMRNRIAGIRLAYDDFKEWHPDVTEFASLTAPYEMVLAGFKEQGVLAMLMERVQNQQEQQMQITQATHLSNETIELLNAISATASSLIHQGEQIVNQTISNMILTLTLSGVVVVALVITSWLGFRAWVNRGLKNILKRLSELTQHNFTQLAEEVGPHEMREVARKLNQVINSTGESLTVVTRNCEALYQTAEISHGAAEYSSQSLSVQNDALAAMVATVTELEASIKEIASVTSASYDDAKTATENTRHGVRVVEGSLNRLALLEQSLNINEEAMRELDLRVKAIREMVDLISGIAENTNLLALNAAIEAARAGEQGRGFAVVADEVRKLASDTSKQTSNISEMMNELISAAEKSRQSVDESRKGMAEALAASSEVKVAFSDIEIAVGHIRERVEQITLSTEEQQRATSEVSRSIAHVSEQGDQTRQQLESMVESSQQVADIAGQQQEMLHKYQLAS</sequence>
<name>A0A099LUB9_9VIBR</name>
<dbReference type="PANTHER" id="PTHR32089:SF120">
    <property type="entry name" value="METHYL-ACCEPTING CHEMOTAXIS PROTEIN TLPQ"/>
    <property type="match status" value="1"/>
</dbReference>
<dbReference type="GO" id="GO:0006935">
    <property type="term" value="P:chemotaxis"/>
    <property type="evidence" value="ECO:0007669"/>
    <property type="project" value="InterPro"/>
</dbReference>
<accession>A0A099LUB9</accession>
<evidence type="ECO:0000313" key="9">
    <source>
        <dbReference type="Proteomes" id="UP000029994"/>
    </source>
</evidence>
<feature type="domain" description="HAMP" evidence="7">
    <location>
        <begin position="347"/>
        <end position="399"/>
    </location>
</feature>
<dbReference type="GeneID" id="43683141"/>
<evidence type="ECO:0000313" key="8">
    <source>
        <dbReference type="EMBL" id="KGK11259.1"/>
    </source>
</evidence>
<dbReference type="Gene3D" id="1.10.287.950">
    <property type="entry name" value="Methyl-accepting chemotaxis protein"/>
    <property type="match status" value="1"/>
</dbReference>
<reference evidence="8 9" key="1">
    <citation type="submission" date="2014-04" db="EMBL/GenBank/DDBJ databases">
        <title>Genome sequencing of Vibrio navarrensis strains.</title>
        <authorList>
            <person name="Gladney L.M."/>
            <person name="Katz L.S."/>
            <person name="Marino-Ramirez L."/>
            <person name="Jordan I.K."/>
        </authorList>
    </citation>
    <scope>NUCLEOTIDE SEQUENCE [LARGE SCALE GENOMIC DNA]</scope>
    <source>
        <strain evidence="8 9">ATCC 51183</strain>
    </source>
</reference>
<protein>
    <submittedName>
        <fullName evidence="8">Chemotaxis protein</fullName>
    </submittedName>
</protein>
<dbReference type="RefSeq" id="WP_039426474.1">
    <property type="nucleotide sequence ID" value="NZ_CP061845.1"/>
</dbReference>
<evidence type="ECO:0000256" key="2">
    <source>
        <dbReference type="ARBA" id="ARBA00023224"/>
    </source>
</evidence>
<dbReference type="GO" id="GO:0004888">
    <property type="term" value="F:transmembrane signaling receptor activity"/>
    <property type="evidence" value="ECO:0007669"/>
    <property type="project" value="InterPro"/>
</dbReference>
<dbReference type="eggNOG" id="COG0840">
    <property type="taxonomic scope" value="Bacteria"/>
</dbReference>
<dbReference type="AlphaFoldDB" id="A0A099LUB9"/>
<keyword evidence="9" id="KW-1185">Reference proteome</keyword>
<evidence type="ECO:0000256" key="5">
    <source>
        <dbReference type="SAM" id="Phobius"/>
    </source>
</evidence>
<dbReference type="GO" id="GO:0007165">
    <property type="term" value="P:signal transduction"/>
    <property type="evidence" value="ECO:0007669"/>
    <property type="project" value="UniProtKB-KW"/>
</dbReference>
<dbReference type="Proteomes" id="UP000029994">
    <property type="component" value="Unassembled WGS sequence"/>
</dbReference>
<feature type="domain" description="Methyl-accepting transducer" evidence="6">
    <location>
        <begin position="404"/>
        <end position="640"/>
    </location>
</feature>
<proteinExistence type="inferred from homology"/>
<keyword evidence="5" id="KW-0472">Membrane</keyword>
<dbReference type="SUPFAM" id="SSF58104">
    <property type="entry name" value="Methyl-accepting chemotaxis protein (MCP) signaling domain"/>
    <property type="match status" value="1"/>
</dbReference>
<dbReference type="STRING" id="29495.EA26_08015"/>
<evidence type="ECO:0000259" key="7">
    <source>
        <dbReference type="PROSITE" id="PS50885"/>
    </source>
</evidence>
<feature type="transmembrane region" description="Helical" evidence="5">
    <location>
        <begin position="12"/>
        <end position="33"/>
    </location>
</feature>
<evidence type="ECO:0000256" key="4">
    <source>
        <dbReference type="PROSITE-ProRule" id="PRU00284"/>
    </source>
</evidence>
<dbReference type="PROSITE" id="PS50111">
    <property type="entry name" value="CHEMOTAXIS_TRANSDUC_2"/>
    <property type="match status" value="1"/>
</dbReference>
<organism evidence="8 9">
    <name type="scientific">Vibrio navarrensis</name>
    <dbReference type="NCBI Taxonomy" id="29495"/>
    <lineage>
        <taxon>Bacteria</taxon>
        <taxon>Pseudomonadati</taxon>
        <taxon>Pseudomonadota</taxon>
        <taxon>Gammaproteobacteria</taxon>
        <taxon>Vibrionales</taxon>
        <taxon>Vibrionaceae</taxon>
        <taxon>Vibrio</taxon>
    </lineage>
</organism>
<keyword evidence="2 4" id="KW-0807">Transducer</keyword>
<keyword evidence="5" id="KW-1133">Transmembrane helix</keyword>
<evidence type="ECO:0000259" key="6">
    <source>
        <dbReference type="PROSITE" id="PS50111"/>
    </source>
</evidence>
<dbReference type="Pfam" id="PF00015">
    <property type="entry name" value="MCPsignal"/>
    <property type="match status" value="1"/>
</dbReference>
<dbReference type="PRINTS" id="PR00260">
    <property type="entry name" value="CHEMTRNSDUCR"/>
</dbReference>
<evidence type="ECO:0000256" key="3">
    <source>
        <dbReference type="ARBA" id="ARBA00029447"/>
    </source>
</evidence>
<dbReference type="EMBL" id="JMCG01000001">
    <property type="protein sequence ID" value="KGK11259.1"/>
    <property type="molecule type" value="Genomic_DNA"/>
</dbReference>
<keyword evidence="5" id="KW-0812">Transmembrane</keyword>
<comment type="similarity">
    <text evidence="3">Belongs to the methyl-accepting chemotaxis (MCP) protein family.</text>
</comment>